<dbReference type="SUPFAM" id="SSF55486">
    <property type="entry name" value="Metalloproteases ('zincins'), catalytic domain"/>
    <property type="match status" value="1"/>
</dbReference>
<dbReference type="InterPro" id="IPR024079">
    <property type="entry name" value="MetalloPept_cat_dom_sf"/>
</dbReference>
<dbReference type="GO" id="GO:0006509">
    <property type="term" value="P:membrane protein ectodomain proteolysis"/>
    <property type="evidence" value="ECO:0007669"/>
    <property type="project" value="TreeGrafter"/>
</dbReference>
<dbReference type="AlphaFoldDB" id="A0A6B0VBY7"/>
<dbReference type="PANTHER" id="PTHR11905:SF159">
    <property type="entry name" value="ADAM METALLOPROTEASE"/>
    <property type="match status" value="1"/>
</dbReference>
<keyword evidence="4 8" id="KW-0482">Metalloprotease</keyword>
<feature type="signal peptide" evidence="6">
    <location>
        <begin position="1"/>
        <end position="19"/>
    </location>
</feature>
<feature type="domain" description="Peptidase M12B" evidence="7">
    <location>
        <begin position="53"/>
        <end position="234"/>
    </location>
</feature>
<dbReference type="GO" id="GO:0004222">
    <property type="term" value="F:metalloendopeptidase activity"/>
    <property type="evidence" value="ECO:0007669"/>
    <property type="project" value="InterPro"/>
</dbReference>
<sequence length="359" mass="40909">MIRAKSLFIMLAFTHGISGSTDEENRPSIKLGVHFLCDTSFVENRMKKPSPNSSVLTYLNVMLHTAEVYFRDLECPDIELYLVGLDNTTKQEEEKFEVTQTVKPNIIHMDGPFTLAFLQEWVEKSGKFNESDIIILLTKRIIVDYIGNPLFGLAAGVSYLDGICTPLHVGMVYDTGRDFWGIRSLIQQIAHLLGTPWDEGYQAPNCLSKEGHLMSIRPVVPLYPTLSNCTKDYLLQKYQENLHNKPCWMDTPKPIIPRTNKLPVHYFKKEEFCKSANPWYPEAQYCPNDHPAQNKTPICNVACCKNETTFTGFYSKTPDGTNCTDENGGDEEKVCLLFKMRYALGRPMSSMKNESNHHE</sequence>
<accession>A0A6B0VBY7</accession>
<dbReference type="InterPro" id="IPR001590">
    <property type="entry name" value="Peptidase_M12B"/>
</dbReference>
<name>A0A6B0VBY7_IXORI</name>
<protein>
    <submittedName>
        <fullName evidence="8">Putative secreted metalloprotease</fullName>
    </submittedName>
</protein>
<keyword evidence="2" id="KW-0378">Hydrolase</keyword>
<dbReference type="EMBL" id="GIFC01016645">
    <property type="protein sequence ID" value="MXU98728.1"/>
    <property type="molecule type" value="Transcribed_RNA"/>
</dbReference>
<evidence type="ECO:0000256" key="4">
    <source>
        <dbReference type="ARBA" id="ARBA00023049"/>
    </source>
</evidence>
<organism evidence="8">
    <name type="scientific">Ixodes ricinus</name>
    <name type="common">Common tick</name>
    <name type="synonym">Acarus ricinus</name>
    <dbReference type="NCBI Taxonomy" id="34613"/>
    <lineage>
        <taxon>Eukaryota</taxon>
        <taxon>Metazoa</taxon>
        <taxon>Ecdysozoa</taxon>
        <taxon>Arthropoda</taxon>
        <taxon>Chelicerata</taxon>
        <taxon>Arachnida</taxon>
        <taxon>Acari</taxon>
        <taxon>Parasitiformes</taxon>
        <taxon>Ixodida</taxon>
        <taxon>Ixodoidea</taxon>
        <taxon>Ixodidae</taxon>
        <taxon>Ixodinae</taxon>
        <taxon>Ixodes</taxon>
    </lineage>
</organism>
<dbReference type="Gene3D" id="3.40.390.10">
    <property type="entry name" value="Collagenase (Catalytic Domain)"/>
    <property type="match status" value="1"/>
</dbReference>
<evidence type="ECO:0000313" key="8">
    <source>
        <dbReference type="EMBL" id="MXU98728.1"/>
    </source>
</evidence>
<proteinExistence type="predicted"/>
<evidence type="ECO:0000256" key="5">
    <source>
        <dbReference type="PROSITE-ProRule" id="PRU00276"/>
    </source>
</evidence>
<keyword evidence="6" id="KW-0732">Signal</keyword>
<keyword evidence="3" id="KW-0862">Zinc</keyword>
<evidence type="ECO:0000256" key="3">
    <source>
        <dbReference type="ARBA" id="ARBA00022833"/>
    </source>
</evidence>
<evidence type="ECO:0000256" key="1">
    <source>
        <dbReference type="ARBA" id="ARBA00022670"/>
    </source>
</evidence>
<evidence type="ECO:0000259" key="7">
    <source>
        <dbReference type="PROSITE" id="PS50215"/>
    </source>
</evidence>
<dbReference type="PANTHER" id="PTHR11905">
    <property type="entry name" value="ADAM A DISINTEGRIN AND METALLOPROTEASE DOMAIN"/>
    <property type="match status" value="1"/>
</dbReference>
<comment type="caution">
    <text evidence="5">Lacks conserved residue(s) required for the propagation of feature annotation.</text>
</comment>
<reference evidence="8" key="1">
    <citation type="submission" date="2019-12" db="EMBL/GenBank/DDBJ databases">
        <title>An insight into the sialome of adult female Ixodes ricinus ticks feeding for 6 days.</title>
        <authorList>
            <person name="Perner J."/>
            <person name="Ribeiro J.M.C."/>
        </authorList>
    </citation>
    <scope>NUCLEOTIDE SEQUENCE</scope>
    <source>
        <strain evidence="8">Semi-engorged</strain>
        <tissue evidence="8">Salivary glands</tissue>
    </source>
</reference>
<evidence type="ECO:0000256" key="6">
    <source>
        <dbReference type="SAM" id="SignalP"/>
    </source>
</evidence>
<evidence type="ECO:0000256" key="2">
    <source>
        <dbReference type="ARBA" id="ARBA00022801"/>
    </source>
</evidence>
<feature type="chain" id="PRO_5025464962" evidence="6">
    <location>
        <begin position="20"/>
        <end position="359"/>
    </location>
</feature>
<keyword evidence="1 8" id="KW-0645">Protease</keyword>
<dbReference type="PROSITE" id="PS50215">
    <property type="entry name" value="ADAM_MEPRO"/>
    <property type="match status" value="1"/>
</dbReference>